<dbReference type="EMBL" id="CP019472">
    <property type="protein sequence ID" value="UQC76019.1"/>
    <property type="molecule type" value="Genomic_DNA"/>
</dbReference>
<accession>A0A9Q8SEX2</accession>
<evidence type="ECO:0000313" key="1">
    <source>
        <dbReference type="EMBL" id="UQC76019.1"/>
    </source>
</evidence>
<reference evidence="1" key="1">
    <citation type="journal article" date="2021" name="Mol. Plant Microbe Interact.">
        <title>Complete Genome Sequence of the Plant-Pathogenic Fungus Colletotrichum lupini.</title>
        <authorList>
            <person name="Baroncelli R."/>
            <person name="Pensec F."/>
            <person name="Da Lio D."/>
            <person name="Boufleur T."/>
            <person name="Vicente I."/>
            <person name="Sarrocco S."/>
            <person name="Picot A."/>
            <person name="Baraldi E."/>
            <person name="Sukno S."/>
            <person name="Thon M."/>
            <person name="Le Floch G."/>
        </authorList>
    </citation>
    <scope>NUCLEOTIDE SEQUENCE</scope>
    <source>
        <strain evidence="1">IMI 504893</strain>
    </source>
</reference>
<proteinExistence type="predicted"/>
<organism evidence="1 2">
    <name type="scientific">Colletotrichum lupini</name>
    <dbReference type="NCBI Taxonomy" id="145971"/>
    <lineage>
        <taxon>Eukaryota</taxon>
        <taxon>Fungi</taxon>
        <taxon>Dikarya</taxon>
        <taxon>Ascomycota</taxon>
        <taxon>Pezizomycotina</taxon>
        <taxon>Sordariomycetes</taxon>
        <taxon>Hypocreomycetidae</taxon>
        <taxon>Glomerellales</taxon>
        <taxon>Glomerellaceae</taxon>
        <taxon>Colletotrichum</taxon>
        <taxon>Colletotrichum acutatum species complex</taxon>
    </lineage>
</organism>
<sequence length="69" mass="7573">MPGLRSPSCLAVVNPRPHSQYCLSTQRIRPPPSWFSTSVVVPRIGLAAAIPAARESPHHFDLQDPTPIF</sequence>
<protein>
    <submittedName>
        <fullName evidence="1">Uncharacterized protein</fullName>
    </submittedName>
</protein>
<evidence type="ECO:0000313" key="2">
    <source>
        <dbReference type="Proteomes" id="UP000830671"/>
    </source>
</evidence>
<dbReference type="Proteomes" id="UP000830671">
    <property type="component" value="Chromosome 10"/>
</dbReference>
<dbReference type="GeneID" id="73351448"/>
<dbReference type="RefSeq" id="XP_049137662.1">
    <property type="nucleotide sequence ID" value="XM_049296438.1"/>
</dbReference>
<dbReference type="KEGG" id="clup:CLUP02_17530"/>
<name>A0A9Q8SEX2_9PEZI</name>
<gene>
    <name evidence="1" type="ORF">CLUP02_17530</name>
</gene>
<dbReference type="AlphaFoldDB" id="A0A9Q8SEX2"/>
<keyword evidence="2" id="KW-1185">Reference proteome</keyword>